<evidence type="ECO:0000313" key="2">
    <source>
        <dbReference type="EMBL" id="CAB0028347.1"/>
    </source>
</evidence>
<keyword evidence="3" id="KW-1185">Reference proteome</keyword>
<dbReference type="EMBL" id="CADCXV010000125">
    <property type="protein sequence ID" value="CAB0028347.1"/>
    <property type="molecule type" value="Genomic_DNA"/>
</dbReference>
<evidence type="ECO:0000313" key="3">
    <source>
        <dbReference type="Proteomes" id="UP000479190"/>
    </source>
</evidence>
<protein>
    <submittedName>
        <fullName evidence="2">Uncharacterized protein</fullName>
    </submittedName>
</protein>
<feature type="region of interest" description="Disordered" evidence="1">
    <location>
        <begin position="1"/>
        <end position="25"/>
    </location>
</feature>
<name>A0A6H5HXF4_9HYME</name>
<organism evidence="2 3">
    <name type="scientific">Trichogramma brassicae</name>
    <dbReference type="NCBI Taxonomy" id="86971"/>
    <lineage>
        <taxon>Eukaryota</taxon>
        <taxon>Metazoa</taxon>
        <taxon>Ecdysozoa</taxon>
        <taxon>Arthropoda</taxon>
        <taxon>Hexapoda</taxon>
        <taxon>Insecta</taxon>
        <taxon>Pterygota</taxon>
        <taxon>Neoptera</taxon>
        <taxon>Endopterygota</taxon>
        <taxon>Hymenoptera</taxon>
        <taxon>Apocrita</taxon>
        <taxon>Proctotrupomorpha</taxon>
        <taxon>Chalcidoidea</taxon>
        <taxon>Trichogrammatidae</taxon>
        <taxon>Trichogramma</taxon>
    </lineage>
</organism>
<evidence type="ECO:0000256" key="1">
    <source>
        <dbReference type="SAM" id="MobiDB-lite"/>
    </source>
</evidence>
<dbReference type="AlphaFoldDB" id="A0A6H5HXF4"/>
<dbReference type="Proteomes" id="UP000479190">
    <property type="component" value="Unassembled WGS sequence"/>
</dbReference>
<reference evidence="2 3" key="1">
    <citation type="submission" date="2020-02" db="EMBL/GenBank/DDBJ databases">
        <authorList>
            <person name="Ferguson B K."/>
        </authorList>
    </citation>
    <scope>NUCLEOTIDE SEQUENCE [LARGE SCALE GENOMIC DNA]</scope>
</reference>
<sequence length="89" mass="10325">MIYNEARCDRPNDEPPTDRPARRAPDQVCEYIDTDSGKPSKSRVQVRSYFFIRSGYKDEPKVDVEGKPLLHRTIPVHQASGYDYNLHCQ</sequence>
<proteinExistence type="predicted"/>
<gene>
    <name evidence="2" type="ORF">TBRA_LOCUS534</name>
</gene>
<accession>A0A6H5HXF4</accession>